<protein>
    <recommendedName>
        <fullName evidence="6">Ig-like domain-containing protein</fullName>
    </recommendedName>
</protein>
<dbReference type="AlphaFoldDB" id="A0ABD3XLS3"/>
<dbReference type="Proteomes" id="UP001634394">
    <property type="component" value="Unassembled WGS sequence"/>
</dbReference>
<keyword evidence="2" id="KW-1133">Transmembrane helix</keyword>
<keyword evidence="2" id="KW-0472">Membrane</keyword>
<name>A0ABD3XLS3_SINWO</name>
<sequence length="425" mass="46438">MCGSLTIFCLVQLSIVLSVEGVSMIINPSSMVVGSSSTIPVTQLELKCLSDGTDNIETVYRLEISRKRFSDSEFVDIAAVDDYKVTTNFPQDMRSPNATGSILHSIPGGPPTSGILIVTMDAGSLTCSDQAEFRCTMTYNMKGKAASPVSQSRNFTVITAPNDVQIIEAQYEENGVMRRLENDKSYKVGTRIMYKCSANIGSDASLLITWERSSVMGGSTHFVPYIPAESTDIVQDPVISTNCFNHRTSSMYYNLTNSDSDGITFQCKVRSLLSNDWYESTSVPRRVFTVHALGGIVGEKANGLTASEAGVIAGAVIGAVAFVVLLIILIYYFMCYRKGSSKEPPRTTEEVESLDPPATGNIYTRPEKKKRTIVGAKVVDSRKAPGSTELEYADLVLSKQPRPIPRKSKAKDPPVLYTEIRFNNS</sequence>
<keyword evidence="2" id="KW-0812">Transmembrane</keyword>
<comment type="caution">
    <text evidence="4">The sequence shown here is derived from an EMBL/GenBank/DDBJ whole genome shotgun (WGS) entry which is preliminary data.</text>
</comment>
<dbReference type="EMBL" id="JBJQND010000002">
    <property type="protein sequence ID" value="KAL3887144.1"/>
    <property type="molecule type" value="Genomic_DNA"/>
</dbReference>
<keyword evidence="3" id="KW-0732">Signal</keyword>
<proteinExistence type="predicted"/>
<feature type="transmembrane region" description="Helical" evidence="2">
    <location>
        <begin position="309"/>
        <end position="333"/>
    </location>
</feature>
<keyword evidence="5" id="KW-1185">Reference proteome</keyword>
<evidence type="ECO:0000256" key="1">
    <source>
        <dbReference type="SAM" id="MobiDB-lite"/>
    </source>
</evidence>
<evidence type="ECO:0008006" key="6">
    <source>
        <dbReference type="Google" id="ProtNLM"/>
    </source>
</evidence>
<evidence type="ECO:0000313" key="5">
    <source>
        <dbReference type="Proteomes" id="UP001634394"/>
    </source>
</evidence>
<gene>
    <name evidence="4" type="ORF">ACJMK2_027097</name>
</gene>
<evidence type="ECO:0000256" key="3">
    <source>
        <dbReference type="SAM" id="SignalP"/>
    </source>
</evidence>
<evidence type="ECO:0000313" key="4">
    <source>
        <dbReference type="EMBL" id="KAL3887144.1"/>
    </source>
</evidence>
<feature type="region of interest" description="Disordered" evidence="1">
    <location>
        <begin position="341"/>
        <end position="369"/>
    </location>
</feature>
<organism evidence="4 5">
    <name type="scientific">Sinanodonta woodiana</name>
    <name type="common">Chinese pond mussel</name>
    <name type="synonym">Anodonta woodiana</name>
    <dbReference type="NCBI Taxonomy" id="1069815"/>
    <lineage>
        <taxon>Eukaryota</taxon>
        <taxon>Metazoa</taxon>
        <taxon>Spiralia</taxon>
        <taxon>Lophotrochozoa</taxon>
        <taxon>Mollusca</taxon>
        <taxon>Bivalvia</taxon>
        <taxon>Autobranchia</taxon>
        <taxon>Heteroconchia</taxon>
        <taxon>Palaeoheterodonta</taxon>
        <taxon>Unionida</taxon>
        <taxon>Unionoidea</taxon>
        <taxon>Unionidae</taxon>
        <taxon>Unioninae</taxon>
        <taxon>Sinanodonta</taxon>
    </lineage>
</organism>
<accession>A0ABD3XLS3</accession>
<evidence type="ECO:0000256" key="2">
    <source>
        <dbReference type="SAM" id="Phobius"/>
    </source>
</evidence>
<reference evidence="4 5" key="1">
    <citation type="submission" date="2024-11" db="EMBL/GenBank/DDBJ databases">
        <title>Chromosome-level genome assembly of the freshwater bivalve Anodonta woodiana.</title>
        <authorList>
            <person name="Chen X."/>
        </authorList>
    </citation>
    <scope>NUCLEOTIDE SEQUENCE [LARGE SCALE GENOMIC DNA]</scope>
    <source>
        <strain evidence="4">MN2024</strain>
        <tissue evidence="4">Gills</tissue>
    </source>
</reference>
<feature type="chain" id="PRO_5044786521" description="Ig-like domain-containing protein" evidence="3">
    <location>
        <begin position="22"/>
        <end position="425"/>
    </location>
</feature>
<feature type="signal peptide" evidence="3">
    <location>
        <begin position="1"/>
        <end position="21"/>
    </location>
</feature>